<evidence type="ECO:0000313" key="8">
    <source>
        <dbReference type="Proteomes" id="UP000774617"/>
    </source>
</evidence>
<evidence type="ECO:0000256" key="5">
    <source>
        <dbReference type="SAM" id="Phobius"/>
    </source>
</evidence>
<dbReference type="Pfam" id="PF26616">
    <property type="entry name" value="CorA-like"/>
    <property type="match status" value="1"/>
</dbReference>
<feature type="transmembrane region" description="Helical" evidence="5">
    <location>
        <begin position="408"/>
        <end position="430"/>
    </location>
</feature>
<dbReference type="InterPro" id="IPR045863">
    <property type="entry name" value="CorA_TM1_TM2"/>
</dbReference>
<feature type="domain" description="CorA-like transporter" evidence="6">
    <location>
        <begin position="13"/>
        <end position="225"/>
    </location>
</feature>
<protein>
    <recommendedName>
        <fullName evidence="6">CorA-like transporter domain-containing protein</fullName>
    </recommendedName>
</protein>
<comment type="subcellular location">
    <subcellularLocation>
        <location evidence="1">Membrane</location>
        <topology evidence="1">Multi-pass membrane protein</topology>
    </subcellularLocation>
</comment>
<keyword evidence="4 5" id="KW-0472">Membrane</keyword>
<evidence type="ECO:0000256" key="4">
    <source>
        <dbReference type="ARBA" id="ARBA00023136"/>
    </source>
</evidence>
<keyword evidence="8" id="KW-1185">Reference proteome</keyword>
<dbReference type="Proteomes" id="UP000774617">
    <property type="component" value="Unassembled WGS sequence"/>
</dbReference>
<gene>
    <name evidence="7" type="ORF">B0J12DRAFT_301622</name>
</gene>
<proteinExistence type="predicted"/>
<dbReference type="EMBL" id="JAGTJR010000004">
    <property type="protein sequence ID" value="KAH7061607.1"/>
    <property type="molecule type" value="Genomic_DNA"/>
</dbReference>
<comment type="caution">
    <text evidence="7">The sequence shown here is derived from an EMBL/GenBank/DDBJ whole genome shotgun (WGS) entry which is preliminary data.</text>
</comment>
<feature type="transmembrane region" description="Helical" evidence="5">
    <location>
        <begin position="450"/>
        <end position="472"/>
    </location>
</feature>
<name>A0ABQ8GPC5_9PEZI</name>
<evidence type="ECO:0000256" key="3">
    <source>
        <dbReference type="ARBA" id="ARBA00022989"/>
    </source>
</evidence>
<dbReference type="SUPFAM" id="SSF144083">
    <property type="entry name" value="Magnesium transport protein CorA, transmembrane region"/>
    <property type="match status" value="1"/>
</dbReference>
<reference evidence="7 8" key="1">
    <citation type="journal article" date="2021" name="Nat. Commun.">
        <title>Genetic determinants of endophytism in the Arabidopsis root mycobiome.</title>
        <authorList>
            <person name="Mesny F."/>
            <person name="Miyauchi S."/>
            <person name="Thiergart T."/>
            <person name="Pickel B."/>
            <person name="Atanasova L."/>
            <person name="Karlsson M."/>
            <person name="Huettel B."/>
            <person name="Barry K.W."/>
            <person name="Haridas S."/>
            <person name="Chen C."/>
            <person name="Bauer D."/>
            <person name="Andreopoulos W."/>
            <person name="Pangilinan J."/>
            <person name="LaButti K."/>
            <person name="Riley R."/>
            <person name="Lipzen A."/>
            <person name="Clum A."/>
            <person name="Drula E."/>
            <person name="Henrissat B."/>
            <person name="Kohler A."/>
            <person name="Grigoriev I.V."/>
            <person name="Martin F.M."/>
            <person name="Hacquard S."/>
        </authorList>
    </citation>
    <scope>NUCLEOTIDE SEQUENCE [LARGE SCALE GENOMIC DNA]</scope>
    <source>
        <strain evidence="7 8">MPI-SDFR-AT-0080</strain>
    </source>
</reference>
<evidence type="ECO:0000259" key="6">
    <source>
        <dbReference type="Pfam" id="PF26616"/>
    </source>
</evidence>
<evidence type="ECO:0000256" key="2">
    <source>
        <dbReference type="ARBA" id="ARBA00022692"/>
    </source>
</evidence>
<dbReference type="Gene3D" id="1.20.58.340">
    <property type="entry name" value="Magnesium transport protein CorA, transmembrane region"/>
    <property type="match status" value="1"/>
</dbReference>
<evidence type="ECO:0000313" key="7">
    <source>
        <dbReference type="EMBL" id="KAH7061607.1"/>
    </source>
</evidence>
<keyword evidence="2 5" id="KW-0812">Transmembrane</keyword>
<dbReference type="InterPro" id="IPR058257">
    <property type="entry name" value="CorA-like_dom"/>
</dbReference>
<accession>A0ABQ8GPC5</accession>
<evidence type="ECO:0000256" key="1">
    <source>
        <dbReference type="ARBA" id="ARBA00004141"/>
    </source>
</evidence>
<sequence length="488" mass="55582">MLNARERAHPLAFSEYPLNLPQQALLGANPASLRERLVEHVWSISAKKTLHFEVFESKPNAKLPTKRTIQDQSTAEQAISVPQSEGFDCKIFCLVQKDSLRPFLITAPLLWNLLDTYKIPAHFLDVLFAVHTETHIAEESYGNVFLQTLVEPSPAFELSYQLKYVEANHRPSAFPWSTRRTEVFSRIWNAGEGVKSFWLIFHPKEDSELSNRISQKAQEQSQWSVIRQNPVRQHIDILSTYLGNWRPFLGDLGTQYSELKMLLWTTEFEDEANFNRVLNFKSMRSLRGLEERVQMAEVILSQTANLLQVLIELNQNIFQSGMSDHKEFTITENALNAIRVKLDGHQNSAQALEIRIQGILKLVTDALNLKNQSAAAKSQKTAADNQAVATEISKGVYALTLDSVDDSAIARTVTLATLIYLPASFVATLFGMNFFDFNNKTQRMSISKDAWIYLLVTIPLTAVTGVIWWHAARNHRMKRELRERPPQA</sequence>
<organism evidence="7 8">
    <name type="scientific">Macrophomina phaseolina</name>
    <dbReference type="NCBI Taxonomy" id="35725"/>
    <lineage>
        <taxon>Eukaryota</taxon>
        <taxon>Fungi</taxon>
        <taxon>Dikarya</taxon>
        <taxon>Ascomycota</taxon>
        <taxon>Pezizomycotina</taxon>
        <taxon>Dothideomycetes</taxon>
        <taxon>Dothideomycetes incertae sedis</taxon>
        <taxon>Botryosphaeriales</taxon>
        <taxon>Botryosphaeriaceae</taxon>
        <taxon>Macrophomina</taxon>
    </lineage>
</organism>
<keyword evidence="3 5" id="KW-1133">Transmembrane helix</keyword>